<dbReference type="InterPro" id="IPR048386">
    <property type="entry name" value="Med15_C"/>
</dbReference>
<comment type="subcellular location">
    <subcellularLocation>
        <location evidence="1">Nucleus</location>
    </subcellularLocation>
</comment>
<dbReference type="GO" id="GO:0031490">
    <property type="term" value="F:chromatin DNA binding"/>
    <property type="evidence" value="ECO:0007669"/>
    <property type="project" value="InterPro"/>
</dbReference>
<dbReference type="InterPro" id="IPR044661">
    <property type="entry name" value="MED15a/b/c-like"/>
</dbReference>
<feature type="compositionally biased region" description="Polar residues" evidence="5">
    <location>
        <begin position="858"/>
        <end position="885"/>
    </location>
</feature>
<keyword evidence="4" id="KW-0539">Nucleus</keyword>
<evidence type="ECO:0000259" key="7">
    <source>
        <dbReference type="Pfam" id="PF21539"/>
    </source>
</evidence>
<dbReference type="Gene3D" id="1.10.246.20">
    <property type="entry name" value="Coactivator CBP, KIX domain"/>
    <property type="match status" value="1"/>
</dbReference>
<feature type="compositionally biased region" description="Polar residues" evidence="5">
    <location>
        <begin position="725"/>
        <end position="737"/>
    </location>
</feature>
<feature type="region of interest" description="Disordered" evidence="5">
    <location>
        <begin position="155"/>
        <end position="192"/>
    </location>
</feature>
<dbReference type="EMBL" id="JBCNJP010000016">
    <property type="protein sequence ID" value="KAK9065588.1"/>
    <property type="molecule type" value="Genomic_DNA"/>
</dbReference>
<proteinExistence type="predicted"/>
<dbReference type="PANTHER" id="PTHR33137">
    <property type="entry name" value="MEDIATOR OF RNA POLYMERASE II TRANSCRIPTION SUBUNIT 15A-RELATED"/>
    <property type="match status" value="1"/>
</dbReference>
<evidence type="ECO:0000256" key="4">
    <source>
        <dbReference type="ARBA" id="ARBA00023242"/>
    </source>
</evidence>
<feature type="region of interest" description="Disordered" evidence="5">
    <location>
        <begin position="255"/>
        <end position="325"/>
    </location>
</feature>
<dbReference type="FunFam" id="1.10.246.20:FF:000003">
    <property type="entry name" value="Mediator of RNA polymerase II transcription subunit 15a"/>
    <property type="match status" value="1"/>
</dbReference>
<accession>A0AAP0D6H8</accession>
<keyword evidence="9" id="KW-1185">Reference proteome</keyword>
<dbReference type="SUPFAM" id="SSF47040">
    <property type="entry name" value="Kix domain of CBP (creb binding protein)"/>
    <property type="match status" value="1"/>
</dbReference>
<dbReference type="Pfam" id="PF16987">
    <property type="entry name" value="KIX_2"/>
    <property type="match status" value="1"/>
</dbReference>
<reference evidence="8 9" key="1">
    <citation type="submission" date="2024-04" db="EMBL/GenBank/DDBJ databases">
        <title>The reference genome of an endangered Asteraceae, Deinandra increscens subsp. villosa, native to the Central Coast of California.</title>
        <authorList>
            <person name="Guilliams M."/>
            <person name="Hasenstab-Lehman K."/>
            <person name="Meyer R."/>
            <person name="Mcevoy S."/>
        </authorList>
    </citation>
    <scope>NUCLEOTIDE SEQUENCE [LARGE SCALE GENOMIC DNA]</scope>
    <source>
        <tissue evidence="8">Leaf</tissue>
    </source>
</reference>
<name>A0AAP0D6H8_9ASTR</name>
<feature type="compositionally biased region" description="Polar residues" evidence="5">
    <location>
        <begin position="655"/>
        <end position="712"/>
    </location>
</feature>
<dbReference type="Pfam" id="PF21539">
    <property type="entry name" value="Med15_C"/>
    <property type="match status" value="1"/>
</dbReference>
<feature type="region of interest" description="Disordered" evidence="5">
    <location>
        <begin position="1073"/>
        <end position="1094"/>
    </location>
</feature>
<evidence type="ECO:0008006" key="10">
    <source>
        <dbReference type="Google" id="ProtNLM"/>
    </source>
</evidence>
<feature type="compositionally biased region" description="Low complexity" evidence="5">
    <location>
        <begin position="259"/>
        <end position="325"/>
    </location>
</feature>
<feature type="compositionally biased region" description="Low complexity" evidence="5">
    <location>
        <begin position="378"/>
        <end position="401"/>
    </location>
</feature>
<evidence type="ECO:0000256" key="1">
    <source>
        <dbReference type="ARBA" id="ARBA00004123"/>
    </source>
</evidence>
<feature type="domain" description="ARC105/Med15 mediator subunit C-terminal" evidence="7">
    <location>
        <begin position="1160"/>
        <end position="1228"/>
    </location>
</feature>
<feature type="compositionally biased region" description="Low complexity" evidence="5">
    <location>
        <begin position="169"/>
        <end position="179"/>
    </location>
</feature>
<dbReference type="Proteomes" id="UP001408789">
    <property type="component" value="Unassembled WGS sequence"/>
</dbReference>
<evidence type="ECO:0000256" key="2">
    <source>
        <dbReference type="ARBA" id="ARBA00023015"/>
    </source>
</evidence>
<feature type="region of interest" description="Disordered" evidence="5">
    <location>
        <begin position="223"/>
        <end position="242"/>
    </location>
</feature>
<feature type="compositionally biased region" description="Low complexity" evidence="5">
    <location>
        <begin position="761"/>
        <end position="795"/>
    </location>
</feature>
<evidence type="ECO:0000259" key="6">
    <source>
        <dbReference type="Pfam" id="PF16987"/>
    </source>
</evidence>
<feature type="compositionally biased region" description="Low complexity" evidence="5">
    <location>
        <begin position="225"/>
        <end position="242"/>
    </location>
</feature>
<comment type="caution">
    <text evidence="8">The sequence shown here is derived from an EMBL/GenBank/DDBJ whole genome shotgun (WGS) entry which is preliminary data.</text>
</comment>
<sequence length="1260" mass="138264">MDTSNWRPNQGASGTVVDPSMESGDWRTQLQADSRQRIVNKIMDTLKRHLPFSGNEGLQELKKIAVRFEEKIYTAATSQSDYLRKISLKMLSMENRSQNPMSDATQSSSVTNIVNPSDPGSQVMRQVNNQGQQLPIAAPSNNIQSGQQMMSQSMHSNIGSTGMQGGSGLSSALPPGSGLQQSTMPNVAGQNSNLQNIQNMSGVQQNTVGNTMGPNNFANQRQQIQGRHQLAPQQQQQQTANSQYLYQQQLHQTANQKLQQPSMQLQSHNQQQQQNLLQPGHLQPSQQSGMQPQSSQPLMSHQQSVLRQRQQQAQPTQQNSTGQQTNATNVQQNQFIGHQNNYPDMQQQQQQQQQRLIGQQNKLSSVQQPQQQFIGQHNNLSSMQQQSGQQQPLLGSQSGNSNMQTNQHPVQQMLQSNMPMQQQNQQGSASLLPTQVQQSQTQPQQQVMPHMQSQVGRLQQQVGMQQQQNLLQQGMQQRLPTSGVFQQQNVIDQQKPIFQQQRAMPEASSTSLDSTAQTANPNGGDWQEEVYQKIKAMKDLYLLDLNDMREKILSKLQQYDSLPQQPNNDQLEKLRVFKSMLERYMQFLQIPKHGIMASFRDKLGAYEKQIIHVINSHRRKPVGPQQQAQAPPPPNMQSMQQSQQTQSQVTQVQSHETQMNLQGSMAPMQPNNMGSVQQSSAPLSSGLNVQQNMMNSLQPSSNLNPGQNNSMNSLQQVSSGSLQQNTVSGPQQVNINPTSLHAHSNMLQHQHVKQEQLLQSQQPNQFQQRQMQQQYMQRQQLLSQQQFHQQTKQPQPSGQMQGNQLSQLHQINDGGAGKVRQQTMVKSGAFQQHHAAAAAPQRSAYHQQLRPGAPFSPQLLSSASPQMSQHASPQIDQSNMFKSANSPFTVPSPSTSSASPIPGELINAVPSLSNAGNIGHQQPSSAVLSTHSLAFGTPGISASPLLAEFTSPDGNLGAVVSIGSGKSVTEQPLERLLRVVKSISPKALSASVSDIGSVVSMIDSIAGSAPGNGSRAAVGEDLIAMTKCRLQARNFVTQDGTNGTRKMKRFTSAMPFNVVSSVGSVNDSFKQLNASESSELDSTASSSIKRPRTESNHALLEEIKEINRGLIDTVLSISEENVDPAAASAVSEGGDGTVITCSFSAVALGPNMESQYASAQMSPIQPLRVLVPANYPNCSPILLDKFPAEVSKEFEDISTKTNLRFRICLRSLSQPMSLKDIARTWDASAAAVVSEYAQQCGGGTFSSKYGTWENCLSVPS</sequence>
<dbReference type="GO" id="GO:0005634">
    <property type="term" value="C:nucleus"/>
    <property type="evidence" value="ECO:0007669"/>
    <property type="project" value="UniProtKB-SubCell"/>
</dbReference>
<keyword evidence="3" id="KW-0804">Transcription</keyword>
<evidence type="ECO:0000256" key="5">
    <source>
        <dbReference type="SAM" id="MobiDB-lite"/>
    </source>
</evidence>
<feature type="region of interest" description="Disordered" evidence="5">
    <location>
        <begin position="761"/>
        <end position="802"/>
    </location>
</feature>
<protein>
    <recommendedName>
        <fullName evidence="10">Mediator complex subunit 15 KIX domain-containing protein</fullName>
    </recommendedName>
</protein>
<feature type="region of interest" description="Disordered" evidence="5">
    <location>
        <begin position="827"/>
        <end position="902"/>
    </location>
</feature>
<dbReference type="AlphaFoldDB" id="A0AAP0D6H8"/>
<feature type="compositionally biased region" description="Polar residues" evidence="5">
    <location>
        <begin position="1"/>
        <end position="13"/>
    </location>
</feature>
<evidence type="ECO:0000313" key="8">
    <source>
        <dbReference type="EMBL" id="KAK9065588.1"/>
    </source>
</evidence>
<feature type="compositionally biased region" description="Polar residues" evidence="5">
    <location>
        <begin position="180"/>
        <end position="192"/>
    </location>
</feature>
<feature type="compositionally biased region" description="Low complexity" evidence="5">
    <location>
        <begin position="829"/>
        <end position="847"/>
    </location>
</feature>
<feature type="region of interest" description="Disordered" evidence="5">
    <location>
        <begin position="344"/>
        <end position="405"/>
    </location>
</feature>
<feature type="compositionally biased region" description="Low complexity" evidence="5">
    <location>
        <begin position="713"/>
        <end position="724"/>
    </location>
</feature>
<feature type="domain" description="Mediator complex subunit 15 KIX" evidence="6">
    <location>
        <begin position="24"/>
        <end position="102"/>
    </location>
</feature>
<organism evidence="8 9">
    <name type="scientific">Deinandra increscens subsp. villosa</name>
    <dbReference type="NCBI Taxonomy" id="3103831"/>
    <lineage>
        <taxon>Eukaryota</taxon>
        <taxon>Viridiplantae</taxon>
        <taxon>Streptophyta</taxon>
        <taxon>Embryophyta</taxon>
        <taxon>Tracheophyta</taxon>
        <taxon>Spermatophyta</taxon>
        <taxon>Magnoliopsida</taxon>
        <taxon>eudicotyledons</taxon>
        <taxon>Gunneridae</taxon>
        <taxon>Pentapetalae</taxon>
        <taxon>asterids</taxon>
        <taxon>campanulids</taxon>
        <taxon>Asterales</taxon>
        <taxon>Asteraceae</taxon>
        <taxon>Asteroideae</taxon>
        <taxon>Heliantheae alliance</taxon>
        <taxon>Madieae</taxon>
        <taxon>Madiinae</taxon>
        <taxon>Deinandra</taxon>
    </lineage>
</organism>
<evidence type="ECO:0000313" key="9">
    <source>
        <dbReference type="Proteomes" id="UP001408789"/>
    </source>
</evidence>
<feature type="region of interest" description="Disordered" evidence="5">
    <location>
        <begin position="616"/>
        <end position="737"/>
    </location>
</feature>
<dbReference type="PANTHER" id="PTHR33137:SF4">
    <property type="entry name" value="MEDIATOR OF RNA POLYMERASE II TRANSCRIPTION SUBUNIT 15A-RELATED"/>
    <property type="match status" value="1"/>
</dbReference>
<gene>
    <name evidence="8" type="ORF">SSX86_014989</name>
</gene>
<evidence type="ECO:0000256" key="3">
    <source>
        <dbReference type="ARBA" id="ARBA00023163"/>
    </source>
</evidence>
<keyword evidence="2" id="KW-0805">Transcription regulation</keyword>
<dbReference type="GO" id="GO:0003713">
    <property type="term" value="F:transcription coactivator activity"/>
    <property type="evidence" value="ECO:0007669"/>
    <property type="project" value="InterPro"/>
</dbReference>
<feature type="compositionally biased region" description="Polar residues" evidence="5">
    <location>
        <begin position="355"/>
        <end position="377"/>
    </location>
</feature>
<feature type="compositionally biased region" description="Low complexity" evidence="5">
    <location>
        <begin position="886"/>
        <end position="902"/>
    </location>
</feature>
<dbReference type="InterPro" id="IPR036546">
    <property type="entry name" value="MED15_KIX"/>
</dbReference>
<feature type="compositionally biased region" description="Low complexity" evidence="5">
    <location>
        <begin position="1073"/>
        <end position="1087"/>
    </location>
</feature>
<feature type="compositionally biased region" description="Low complexity" evidence="5">
    <location>
        <begin position="636"/>
        <end position="654"/>
    </location>
</feature>
<feature type="region of interest" description="Disordered" evidence="5">
    <location>
        <begin position="1"/>
        <end position="25"/>
    </location>
</feature>
<dbReference type="InterPro" id="IPR036529">
    <property type="entry name" value="KIX_dom_sf"/>
</dbReference>
<feature type="region of interest" description="Disordered" evidence="5">
    <location>
        <begin position="419"/>
        <end position="454"/>
    </location>
</feature>